<evidence type="ECO:0000259" key="6">
    <source>
        <dbReference type="Pfam" id="PF07980"/>
    </source>
</evidence>
<name>A0ABV5CGY3_9SPHI</name>
<evidence type="ECO:0000256" key="5">
    <source>
        <dbReference type="ARBA" id="ARBA00023237"/>
    </source>
</evidence>
<dbReference type="Proteomes" id="UP001580928">
    <property type="component" value="Unassembled WGS sequence"/>
</dbReference>
<evidence type="ECO:0000256" key="1">
    <source>
        <dbReference type="ARBA" id="ARBA00004442"/>
    </source>
</evidence>
<dbReference type="Pfam" id="PF07980">
    <property type="entry name" value="SusD_RagB"/>
    <property type="match status" value="1"/>
</dbReference>
<evidence type="ECO:0000259" key="7">
    <source>
        <dbReference type="Pfam" id="PF14322"/>
    </source>
</evidence>
<dbReference type="InterPro" id="IPR012944">
    <property type="entry name" value="SusD_RagB_dom"/>
</dbReference>
<sequence>MKNIFKYTFLICTMGLLFSSCKKDWLERTPKDIILEDQVWNDPVMITGLLANYYDRFPTETGLEGNFRNAANYADAMWSGYSGEDWRNNIINYGFESWRYWDYGLIRDINLAIESIEAYGENLTEQQKAEFSAELRFQRAFIYFEMVKRMGGVPLVTSQLIYDYSGDPSDLQLPRAKESEIYDFIASEMDAIKDQLGNAGSNTRANKYTALALKSRAMLYAASLAKYNNQMGSPIQTPNGEVGIPASLADDYYRKSLEASLEIINSGVYSLYQNNPDPGANFQELFLSKSDNPEVIFAKDFLSDKNKRHGFTYENIVRSVREDNLASSGITPGLGLVESYEYLDGTDGTLKIRTDDNSDFIYYDDPENLFANKDGRLYGTIIYPGSTFKGLEIEIQAGVMLWDAASNSYETIEGSALGSNYTDGDLLTSAAGPHRSIQEVSNTGFYLRKYVDIGAGTSTRGILSDVWWVWFRLGEIYLNAAEAAFELGQANAVDYINALRERAGFGPNSLSNLTIEKIRNERRVELAFEDHRLWDLKRWRIAHTVLNGNASNEDAMIYALYPYRVVRPGDAARDGKYVFVKMLAPRFRAPRFFRVENYYSSIAQDVRNNNPKIVPNPGH</sequence>
<dbReference type="Gene3D" id="1.25.40.390">
    <property type="match status" value="1"/>
</dbReference>
<feature type="domain" description="SusD-like N-terminal" evidence="7">
    <location>
        <begin position="67"/>
        <end position="219"/>
    </location>
</feature>
<comment type="subcellular location">
    <subcellularLocation>
        <location evidence="1">Cell outer membrane</location>
    </subcellularLocation>
</comment>
<organism evidence="8 9">
    <name type="scientific">Albibacterium profundi</name>
    <dbReference type="NCBI Taxonomy" id="3134906"/>
    <lineage>
        <taxon>Bacteria</taxon>
        <taxon>Pseudomonadati</taxon>
        <taxon>Bacteroidota</taxon>
        <taxon>Sphingobacteriia</taxon>
        <taxon>Sphingobacteriales</taxon>
        <taxon>Sphingobacteriaceae</taxon>
        <taxon>Albibacterium</taxon>
    </lineage>
</organism>
<evidence type="ECO:0000313" key="9">
    <source>
        <dbReference type="Proteomes" id="UP001580928"/>
    </source>
</evidence>
<evidence type="ECO:0000256" key="4">
    <source>
        <dbReference type="ARBA" id="ARBA00023136"/>
    </source>
</evidence>
<gene>
    <name evidence="8" type="ORF">WKR92_13365</name>
</gene>
<accession>A0ABV5CGY3</accession>
<keyword evidence="9" id="KW-1185">Reference proteome</keyword>
<evidence type="ECO:0000256" key="3">
    <source>
        <dbReference type="ARBA" id="ARBA00022729"/>
    </source>
</evidence>
<proteinExistence type="inferred from homology"/>
<comment type="similarity">
    <text evidence="2">Belongs to the SusD family.</text>
</comment>
<dbReference type="SUPFAM" id="SSF48452">
    <property type="entry name" value="TPR-like"/>
    <property type="match status" value="1"/>
</dbReference>
<dbReference type="InterPro" id="IPR033985">
    <property type="entry name" value="SusD-like_N"/>
</dbReference>
<feature type="domain" description="RagB/SusD" evidence="6">
    <location>
        <begin position="293"/>
        <end position="619"/>
    </location>
</feature>
<evidence type="ECO:0000256" key="2">
    <source>
        <dbReference type="ARBA" id="ARBA00006275"/>
    </source>
</evidence>
<evidence type="ECO:0000313" key="8">
    <source>
        <dbReference type="EMBL" id="MFB5946817.1"/>
    </source>
</evidence>
<keyword evidence="3" id="KW-0732">Signal</keyword>
<comment type="caution">
    <text evidence="8">The sequence shown here is derived from an EMBL/GenBank/DDBJ whole genome shotgun (WGS) entry which is preliminary data.</text>
</comment>
<keyword evidence="5" id="KW-0998">Cell outer membrane</keyword>
<dbReference type="EMBL" id="JBBVGT010000003">
    <property type="protein sequence ID" value="MFB5946817.1"/>
    <property type="molecule type" value="Genomic_DNA"/>
</dbReference>
<protein>
    <submittedName>
        <fullName evidence="8">RagB/SusD family nutrient uptake outer membrane protein</fullName>
    </submittedName>
</protein>
<dbReference type="InterPro" id="IPR011990">
    <property type="entry name" value="TPR-like_helical_dom_sf"/>
</dbReference>
<dbReference type="PROSITE" id="PS51257">
    <property type="entry name" value="PROKAR_LIPOPROTEIN"/>
    <property type="match status" value="1"/>
</dbReference>
<keyword evidence="4" id="KW-0472">Membrane</keyword>
<dbReference type="Pfam" id="PF14322">
    <property type="entry name" value="SusD-like_3"/>
    <property type="match status" value="1"/>
</dbReference>
<dbReference type="RefSeq" id="WP_375558346.1">
    <property type="nucleotide sequence ID" value="NZ_JBBVGT010000003.1"/>
</dbReference>
<reference evidence="8 9" key="1">
    <citation type="submission" date="2024-04" db="EMBL/GenBank/DDBJ databases">
        <title>Albibacterium profundi sp. nov., isolated from sediment of the Challenger Deep of Mariana Trench.</title>
        <authorList>
            <person name="Wang Y."/>
        </authorList>
    </citation>
    <scope>NUCLEOTIDE SEQUENCE [LARGE SCALE GENOMIC DNA]</scope>
    <source>
        <strain evidence="8 9">RHL897</strain>
    </source>
</reference>